<dbReference type="AlphaFoldDB" id="X0WDD3"/>
<reference evidence="1" key="1">
    <citation type="journal article" date="2014" name="Front. Microbiol.">
        <title>High frequency of phylogenetically diverse reductive dehalogenase-homologous genes in deep subseafloor sedimentary metagenomes.</title>
        <authorList>
            <person name="Kawai M."/>
            <person name="Futagami T."/>
            <person name="Toyoda A."/>
            <person name="Takaki Y."/>
            <person name="Nishi S."/>
            <person name="Hori S."/>
            <person name="Arai W."/>
            <person name="Tsubouchi T."/>
            <person name="Morono Y."/>
            <person name="Uchiyama I."/>
            <person name="Ito T."/>
            <person name="Fujiyama A."/>
            <person name="Inagaki F."/>
            <person name="Takami H."/>
        </authorList>
    </citation>
    <scope>NUCLEOTIDE SEQUENCE</scope>
    <source>
        <strain evidence="1">Expedition CK06-06</strain>
    </source>
</reference>
<sequence length="92" mass="10795">MWARLPLLCSVCNDEIKRNEKVAFLGGFALHADKKYRCVGIYEKIVGDRSEKRNVMDVLNDVIRFRNGEITEKELDDRIGYFYQSIRKTFGM</sequence>
<evidence type="ECO:0000313" key="1">
    <source>
        <dbReference type="EMBL" id="GAG28650.1"/>
    </source>
</evidence>
<protein>
    <submittedName>
        <fullName evidence="1">Uncharacterized protein</fullName>
    </submittedName>
</protein>
<gene>
    <name evidence="1" type="ORF">S01H1_71479</name>
</gene>
<name>X0WDD3_9ZZZZ</name>
<dbReference type="EMBL" id="BARS01047598">
    <property type="protein sequence ID" value="GAG28650.1"/>
    <property type="molecule type" value="Genomic_DNA"/>
</dbReference>
<accession>X0WDD3</accession>
<proteinExistence type="predicted"/>
<organism evidence="1">
    <name type="scientific">marine sediment metagenome</name>
    <dbReference type="NCBI Taxonomy" id="412755"/>
    <lineage>
        <taxon>unclassified sequences</taxon>
        <taxon>metagenomes</taxon>
        <taxon>ecological metagenomes</taxon>
    </lineage>
</organism>
<comment type="caution">
    <text evidence="1">The sequence shown here is derived from an EMBL/GenBank/DDBJ whole genome shotgun (WGS) entry which is preliminary data.</text>
</comment>